<gene>
    <name evidence="1" type="ORF">SCHCODRAFT_113663</name>
</gene>
<dbReference type="InParanoid" id="D8QIE0"/>
<evidence type="ECO:0000313" key="1">
    <source>
        <dbReference type="EMBL" id="EFI92388.1"/>
    </source>
</evidence>
<sequence length="154" mass="18167">MRRVILNLYPVWDPKENKVFFLKDSWRSGFANVQPEAEIVRDLNRAGVSYAPQLVCGGDLPGKWQKTVTHEYVGDPENNGQHKEHHPRIHHRLVEPIYEPLWKFKSSKQLLQTLDNVCTWYRGASLPPPMGGRRYSTSRKTEVLRVLRFFRYEY</sequence>
<accession>D8QIE0</accession>
<keyword evidence="2" id="KW-1185">Reference proteome</keyword>
<proteinExistence type="predicted"/>
<protein>
    <submittedName>
        <fullName evidence="1">Uncharacterized protein</fullName>
    </submittedName>
</protein>
<feature type="non-terminal residue" evidence="1">
    <location>
        <position position="154"/>
    </location>
</feature>
<dbReference type="AlphaFoldDB" id="D8QIE0"/>
<evidence type="ECO:0000313" key="2">
    <source>
        <dbReference type="Proteomes" id="UP000007431"/>
    </source>
</evidence>
<organism evidence="2">
    <name type="scientific">Schizophyllum commune (strain H4-8 / FGSC 9210)</name>
    <name type="common">Split gill fungus</name>
    <dbReference type="NCBI Taxonomy" id="578458"/>
    <lineage>
        <taxon>Eukaryota</taxon>
        <taxon>Fungi</taxon>
        <taxon>Dikarya</taxon>
        <taxon>Basidiomycota</taxon>
        <taxon>Agaricomycotina</taxon>
        <taxon>Agaricomycetes</taxon>
        <taxon>Agaricomycetidae</taxon>
        <taxon>Agaricales</taxon>
        <taxon>Schizophyllaceae</taxon>
        <taxon>Schizophyllum</taxon>
    </lineage>
</organism>
<dbReference type="HOGENOM" id="CLU_1705283_0_0_1"/>
<dbReference type="EMBL" id="GL377313">
    <property type="protein sequence ID" value="EFI92388.1"/>
    <property type="molecule type" value="Genomic_DNA"/>
</dbReference>
<dbReference type="Proteomes" id="UP000007431">
    <property type="component" value="Unassembled WGS sequence"/>
</dbReference>
<reference evidence="1 2" key="1">
    <citation type="journal article" date="2010" name="Nat. Biotechnol.">
        <title>Genome sequence of the model mushroom Schizophyllum commune.</title>
        <authorList>
            <person name="Ohm R.A."/>
            <person name="de Jong J.F."/>
            <person name="Lugones L.G."/>
            <person name="Aerts A."/>
            <person name="Kothe E."/>
            <person name="Stajich J.E."/>
            <person name="de Vries R.P."/>
            <person name="Record E."/>
            <person name="Levasseur A."/>
            <person name="Baker S.E."/>
            <person name="Bartholomew K.A."/>
            <person name="Coutinho P.M."/>
            <person name="Erdmann S."/>
            <person name="Fowler T.J."/>
            <person name="Gathman A.C."/>
            <person name="Lombard V."/>
            <person name="Henrissat B."/>
            <person name="Knabe N."/>
            <person name="Kuees U."/>
            <person name="Lilly W.W."/>
            <person name="Lindquist E."/>
            <person name="Lucas S."/>
            <person name="Magnuson J.K."/>
            <person name="Piumi F."/>
            <person name="Raudaskoski M."/>
            <person name="Salamov A."/>
            <person name="Schmutz J."/>
            <person name="Schwarze F.W.M.R."/>
            <person name="vanKuyk P.A."/>
            <person name="Horton J.S."/>
            <person name="Grigoriev I.V."/>
            <person name="Woesten H.A.B."/>
        </authorList>
    </citation>
    <scope>NUCLEOTIDE SEQUENCE [LARGE SCALE GENOMIC DNA]</scope>
    <source>
        <strain evidence="2">H4-8 / FGSC 9210</strain>
    </source>
</reference>
<name>D8QIE0_SCHCM</name>
<dbReference type="VEuPathDB" id="FungiDB:SCHCODRAFT_01106457"/>